<evidence type="ECO:0000256" key="3">
    <source>
        <dbReference type="ARBA" id="ARBA00023004"/>
    </source>
</evidence>
<reference evidence="7" key="1">
    <citation type="journal article" date="2008" name="Genome Res.">
        <title>The genome of Pelotomaculum thermopropionicum reveals niche-associated evolution in anaerobic microbiota.</title>
        <authorList>
            <person name="Kosaka T."/>
            <person name="Kato S."/>
            <person name="Shimoyama T."/>
            <person name="Ishii S."/>
            <person name="Abe T."/>
            <person name="Watanabe K."/>
        </authorList>
    </citation>
    <scope>NUCLEOTIDE SEQUENCE [LARGE SCALE GENOMIC DNA]</scope>
    <source>
        <strain evidence="7">DSM 13744 / JCM 10971 / SI</strain>
    </source>
</reference>
<keyword evidence="1" id="KW-0949">S-adenosyl-L-methionine</keyword>
<dbReference type="AlphaFoldDB" id="A5D3K2"/>
<feature type="domain" description="Radical SAM core" evidence="5">
    <location>
        <begin position="110"/>
        <end position="319"/>
    </location>
</feature>
<dbReference type="HOGENOM" id="CLU_044700_0_0_9"/>
<dbReference type="InterPro" id="IPR007197">
    <property type="entry name" value="rSAM"/>
</dbReference>
<dbReference type="Gene3D" id="3.20.20.70">
    <property type="entry name" value="Aldolase class I"/>
    <property type="match status" value="1"/>
</dbReference>
<dbReference type="SMART" id="SM00729">
    <property type="entry name" value="Elp3"/>
    <property type="match status" value="1"/>
</dbReference>
<dbReference type="InterPro" id="IPR013785">
    <property type="entry name" value="Aldolase_TIM"/>
</dbReference>
<sequence length="460" mass="51910">MQLKAVNFDFAKNFVKDHVLRQALGYLEKNPEVNLPRLFKLTKILAIKKEHKEHIERVAFSYQHNPAIRSYINRLFETTHPNVKRRLIYNWFINAMIFGIPKQAQMSQKHGVNVPNFFLVDPTGACNLACEGCWAGRYAQKNSLSFERLDRLFTEAKELGIYWAVMSGGEPFAYPRLFELIGKHGDMAFMAYTNGTLIDEETAEKIVEAGNLSPAISLEGWQEQTDARRGAGTFEKITKAMDLLREKGAVFGVSITITRDNVMEVTGDNFIDFLIDKGAAYGWLFHYIPIGRNPNPELMVTAEQRAYLAERIPYIRSHKPIMLADFWNDGEMTGGCIAGGRRYFHINAAGDVEPCAFVHFATDNINEKSLIEALRSPLFASFQKRQPFCENHLRPCPLIDNPEALRAIVAESGARPTHPGAGTVLEDPIAGYLDQKANQWGTVADGIREKRRSKQQAQPA</sequence>
<dbReference type="InterPro" id="IPR006638">
    <property type="entry name" value="Elp3/MiaA/NifB-like_rSAM"/>
</dbReference>
<dbReference type="PROSITE" id="PS51918">
    <property type="entry name" value="RADICAL_SAM"/>
    <property type="match status" value="1"/>
</dbReference>
<dbReference type="PANTHER" id="PTHR43524">
    <property type="entry name" value="RADICAL SAM SUPERFAMILY PROTEIN"/>
    <property type="match status" value="1"/>
</dbReference>
<dbReference type="InterPro" id="IPR058240">
    <property type="entry name" value="rSAM_sf"/>
</dbReference>
<dbReference type="Proteomes" id="UP000006556">
    <property type="component" value="Chromosome"/>
</dbReference>
<organism evidence="6 7">
    <name type="scientific">Pelotomaculum thermopropionicum (strain DSM 13744 / JCM 10971 / SI)</name>
    <dbReference type="NCBI Taxonomy" id="370438"/>
    <lineage>
        <taxon>Bacteria</taxon>
        <taxon>Bacillati</taxon>
        <taxon>Bacillota</taxon>
        <taxon>Clostridia</taxon>
        <taxon>Eubacteriales</taxon>
        <taxon>Desulfotomaculaceae</taxon>
        <taxon>Pelotomaculum</taxon>
    </lineage>
</organism>
<proteinExistence type="predicted"/>
<dbReference type="CDD" id="cd21128">
    <property type="entry name" value="SPASM_rSAM"/>
    <property type="match status" value="1"/>
</dbReference>
<dbReference type="InterPro" id="IPR023885">
    <property type="entry name" value="4Fe4S-binding_SPASM_dom"/>
</dbReference>
<dbReference type="PANTHER" id="PTHR43524:SF1">
    <property type="entry name" value="RADICAL SAM SUPERFAMILY PROTEIN"/>
    <property type="match status" value="1"/>
</dbReference>
<dbReference type="CDD" id="cd01335">
    <property type="entry name" value="Radical_SAM"/>
    <property type="match status" value="1"/>
</dbReference>
<dbReference type="GO" id="GO:0046872">
    <property type="term" value="F:metal ion binding"/>
    <property type="evidence" value="ECO:0007669"/>
    <property type="project" value="UniProtKB-KW"/>
</dbReference>
<dbReference type="KEGG" id="pth:PTH_0994"/>
<evidence type="ECO:0000256" key="4">
    <source>
        <dbReference type="ARBA" id="ARBA00023014"/>
    </source>
</evidence>
<keyword evidence="2" id="KW-0479">Metal-binding</keyword>
<dbReference type="GO" id="GO:0051536">
    <property type="term" value="F:iron-sulfur cluster binding"/>
    <property type="evidence" value="ECO:0007669"/>
    <property type="project" value="UniProtKB-KW"/>
</dbReference>
<keyword evidence="7" id="KW-1185">Reference proteome</keyword>
<dbReference type="Pfam" id="PF04055">
    <property type="entry name" value="Radical_SAM"/>
    <property type="match status" value="1"/>
</dbReference>
<evidence type="ECO:0000259" key="5">
    <source>
        <dbReference type="PROSITE" id="PS51918"/>
    </source>
</evidence>
<dbReference type="STRING" id="370438.PTH_0994"/>
<name>A5D3K2_PELTS</name>
<dbReference type="EMBL" id="AP009389">
    <property type="protein sequence ID" value="BAF59175.1"/>
    <property type="molecule type" value="Genomic_DNA"/>
</dbReference>
<evidence type="ECO:0000313" key="7">
    <source>
        <dbReference type="Proteomes" id="UP000006556"/>
    </source>
</evidence>
<dbReference type="SUPFAM" id="SSF102114">
    <property type="entry name" value="Radical SAM enzymes"/>
    <property type="match status" value="1"/>
</dbReference>
<accession>A5D3K2</accession>
<evidence type="ECO:0000313" key="6">
    <source>
        <dbReference type="EMBL" id="BAF59175.1"/>
    </source>
</evidence>
<dbReference type="eggNOG" id="COG0535">
    <property type="taxonomic scope" value="Bacteria"/>
</dbReference>
<keyword evidence="3" id="KW-0408">Iron</keyword>
<dbReference type="Pfam" id="PF13186">
    <property type="entry name" value="SPASM"/>
    <property type="match status" value="1"/>
</dbReference>
<dbReference type="GO" id="GO:0003824">
    <property type="term" value="F:catalytic activity"/>
    <property type="evidence" value="ECO:0007669"/>
    <property type="project" value="InterPro"/>
</dbReference>
<protein>
    <submittedName>
        <fullName evidence="6">Predicted Fe-S oxidoreductases</fullName>
    </submittedName>
</protein>
<keyword evidence="4" id="KW-0411">Iron-sulfur</keyword>
<gene>
    <name evidence="6" type="ordered locus">PTH_0994</name>
</gene>
<evidence type="ECO:0000256" key="2">
    <source>
        <dbReference type="ARBA" id="ARBA00022723"/>
    </source>
</evidence>
<dbReference type="SFLD" id="SFLDG01067">
    <property type="entry name" value="SPASM/twitch_domain_containing"/>
    <property type="match status" value="1"/>
</dbReference>
<evidence type="ECO:0000256" key="1">
    <source>
        <dbReference type="ARBA" id="ARBA00022691"/>
    </source>
</evidence>
<dbReference type="SFLD" id="SFLDS00029">
    <property type="entry name" value="Radical_SAM"/>
    <property type="match status" value="1"/>
</dbReference>